<dbReference type="Proteomes" id="UP001194469">
    <property type="component" value="Unassembled WGS sequence"/>
</dbReference>
<reference evidence="2 3" key="1">
    <citation type="submission" date="2019-08" db="EMBL/GenBank/DDBJ databases">
        <authorList>
            <person name="Luo N."/>
        </authorList>
    </citation>
    <scope>NUCLEOTIDE SEQUENCE [LARGE SCALE GENOMIC DNA]</scope>
    <source>
        <strain evidence="2 3">NCIMB 9442</strain>
    </source>
</reference>
<evidence type="ECO:0000313" key="2">
    <source>
        <dbReference type="EMBL" id="MBG3878407.1"/>
    </source>
</evidence>
<sequence>MRALIRARAHARIHTGRLAFQIPWLDHDPTKSKFRAKDHAMRASPATHPPVPDLRQAENRTNRAQQSETRRRVVSKHRG</sequence>
<dbReference type="EMBL" id="VRYY01000568">
    <property type="protein sequence ID" value="MBG3878407.1"/>
    <property type="molecule type" value="Genomic_DNA"/>
</dbReference>
<protein>
    <submittedName>
        <fullName evidence="2">Uncharacterized protein</fullName>
    </submittedName>
</protein>
<accession>A0ABS0J7G1</accession>
<feature type="region of interest" description="Disordered" evidence="1">
    <location>
        <begin position="33"/>
        <end position="79"/>
    </location>
</feature>
<name>A0ABS0J7G1_9BACT</name>
<keyword evidence="3" id="KW-1185">Reference proteome</keyword>
<proteinExistence type="predicted"/>
<organism evidence="2 3">
    <name type="scientific">Nitratidesulfovibrio oxamicus</name>
    <dbReference type="NCBI Taxonomy" id="32016"/>
    <lineage>
        <taxon>Bacteria</taxon>
        <taxon>Pseudomonadati</taxon>
        <taxon>Thermodesulfobacteriota</taxon>
        <taxon>Desulfovibrionia</taxon>
        <taxon>Desulfovibrionales</taxon>
        <taxon>Desulfovibrionaceae</taxon>
        <taxon>Nitratidesulfovibrio</taxon>
    </lineage>
</organism>
<dbReference type="RefSeq" id="WP_196610334.1">
    <property type="nucleotide sequence ID" value="NZ_VRYY01000568.1"/>
</dbReference>
<evidence type="ECO:0000256" key="1">
    <source>
        <dbReference type="SAM" id="MobiDB-lite"/>
    </source>
</evidence>
<gene>
    <name evidence="2" type="ORF">FVW20_15660</name>
</gene>
<comment type="caution">
    <text evidence="2">The sequence shown here is derived from an EMBL/GenBank/DDBJ whole genome shotgun (WGS) entry which is preliminary data.</text>
</comment>
<evidence type="ECO:0000313" key="3">
    <source>
        <dbReference type="Proteomes" id="UP001194469"/>
    </source>
</evidence>